<evidence type="ECO:0000313" key="7">
    <source>
        <dbReference type="Proteomes" id="UP000460287"/>
    </source>
</evidence>
<dbReference type="Pfam" id="PF25137">
    <property type="entry name" value="ADH_Fe_C"/>
    <property type="match status" value="1"/>
</dbReference>
<evidence type="ECO:0000256" key="3">
    <source>
        <dbReference type="ARBA" id="ARBA00023027"/>
    </source>
</evidence>
<dbReference type="AlphaFoldDB" id="A0A7X2MZM5"/>
<accession>A0A7X2MZM5</accession>
<dbReference type="Gene3D" id="1.20.1090.10">
    <property type="entry name" value="Dehydroquinate synthase-like - alpha domain"/>
    <property type="match status" value="1"/>
</dbReference>
<comment type="similarity">
    <text evidence="1">Belongs to the iron-containing alcohol dehydrogenase family.</text>
</comment>
<keyword evidence="2" id="KW-0560">Oxidoreductase</keyword>
<protein>
    <submittedName>
        <fullName evidence="6">Iron-containing alcohol dehydrogenase</fullName>
    </submittedName>
</protein>
<dbReference type="InterPro" id="IPR001670">
    <property type="entry name" value="ADH_Fe/GldA"/>
</dbReference>
<dbReference type="FunFam" id="3.40.50.1970:FF:000003">
    <property type="entry name" value="Alcohol dehydrogenase, iron-containing"/>
    <property type="match status" value="1"/>
</dbReference>
<dbReference type="GO" id="GO:0046872">
    <property type="term" value="F:metal ion binding"/>
    <property type="evidence" value="ECO:0007669"/>
    <property type="project" value="InterPro"/>
</dbReference>
<reference evidence="6 7" key="1">
    <citation type="submission" date="2019-08" db="EMBL/GenBank/DDBJ databases">
        <title>In-depth cultivation of the pig gut microbiome towards novel bacterial diversity and tailored functional studies.</title>
        <authorList>
            <person name="Wylensek D."/>
            <person name="Hitch T.C.A."/>
            <person name="Clavel T."/>
        </authorList>
    </citation>
    <scope>NUCLEOTIDE SEQUENCE [LARGE SCALE GENOMIC DNA]</scope>
    <source>
        <strain evidence="6 7">WCA-383-APC-5B</strain>
    </source>
</reference>
<evidence type="ECO:0000259" key="4">
    <source>
        <dbReference type="Pfam" id="PF00465"/>
    </source>
</evidence>
<evidence type="ECO:0000259" key="5">
    <source>
        <dbReference type="Pfam" id="PF25137"/>
    </source>
</evidence>
<dbReference type="FunFam" id="1.20.1090.10:FF:000001">
    <property type="entry name" value="Aldehyde-alcohol dehydrogenase"/>
    <property type="match status" value="1"/>
</dbReference>
<dbReference type="RefSeq" id="WP_154531920.1">
    <property type="nucleotide sequence ID" value="NZ_VULX01000020.1"/>
</dbReference>
<dbReference type="EMBL" id="VULX01000020">
    <property type="protein sequence ID" value="MSR92022.1"/>
    <property type="molecule type" value="Genomic_DNA"/>
</dbReference>
<dbReference type="CDD" id="cd08189">
    <property type="entry name" value="Fe-ADH-like"/>
    <property type="match status" value="1"/>
</dbReference>
<comment type="caution">
    <text evidence="6">The sequence shown here is derived from an EMBL/GenBank/DDBJ whole genome shotgun (WGS) entry which is preliminary data.</text>
</comment>
<evidence type="ECO:0000256" key="1">
    <source>
        <dbReference type="ARBA" id="ARBA00007358"/>
    </source>
</evidence>
<dbReference type="SUPFAM" id="SSF56796">
    <property type="entry name" value="Dehydroquinate synthase-like"/>
    <property type="match status" value="1"/>
</dbReference>
<gene>
    <name evidence="6" type="ORF">FYJ33_11615</name>
</gene>
<dbReference type="Pfam" id="PF00465">
    <property type="entry name" value="Fe-ADH"/>
    <property type="match status" value="1"/>
</dbReference>
<dbReference type="PANTHER" id="PTHR11496">
    <property type="entry name" value="ALCOHOL DEHYDROGENASE"/>
    <property type="match status" value="1"/>
</dbReference>
<dbReference type="Gene3D" id="3.40.50.1970">
    <property type="match status" value="1"/>
</dbReference>
<keyword evidence="3" id="KW-0520">NAD</keyword>
<dbReference type="PROSITE" id="PS00060">
    <property type="entry name" value="ADH_IRON_2"/>
    <property type="match status" value="1"/>
</dbReference>
<dbReference type="InterPro" id="IPR018211">
    <property type="entry name" value="ADH_Fe_CS"/>
</dbReference>
<dbReference type="PANTHER" id="PTHR11496:SF102">
    <property type="entry name" value="ALCOHOL DEHYDROGENASE 4"/>
    <property type="match status" value="1"/>
</dbReference>
<proteinExistence type="inferred from homology"/>
<dbReference type="InterPro" id="IPR056798">
    <property type="entry name" value="ADH_Fe_C"/>
</dbReference>
<dbReference type="Proteomes" id="UP000460287">
    <property type="component" value="Unassembled WGS sequence"/>
</dbReference>
<name>A0A7X2MZM5_9CLOT</name>
<feature type="domain" description="Alcohol dehydrogenase iron-type/glycerol dehydrogenase GldA" evidence="4">
    <location>
        <begin position="32"/>
        <end position="196"/>
    </location>
</feature>
<feature type="domain" description="Fe-containing alcohol dehydrogenase-like C-terminal" evidence="5">
    <location>
        <begin position="208"/>
        <end position="400"/>
    </location>
</feature>
<organism evidence="6 7">
    <name type="scientific">Inconstantimicrobium porci</name>
    <dbReference type="NCBI Taxonomy" id="2652291"/>
    <lineage>
        <taxon>Bacteria</taxon>
        <taxon>Bacillati</taxon>
        <taxon>Bacillota</taxon>
        <taxon>Clostridia</taxon>
        <taxon>Eubacteriales</taxon>
        <taxon>Clostridiaceae</taxon>
        <taxon>Inconstantimicrobium</taxon>
    </lineage>
</organism>
<dbReference type="GO" id="GO:0004022">
    <property type="term" value="F:alcohol dehydrogenase (NAD+) activity"/>
    <property type="evidence" value="ECO:0007669"/>
    <property type="project" value="UniProtKB-ARBA"/>
</dbReference>
<evidence type="ECO:0000256" key="2">
    <source>
        <dbReference type="ARBA" id="ARBA00023002"/>
    </source>
</evidence>
<evidence type="ECO:0000313" key="6">
    <source>
        <dbReference type="EMBL" id="MSR92022.1"/>
    </source>
</evidence>
<dbReference type="InterPro" id="IPR039697">
    <property type="entry name" value="Alcohol_dehydrogenase_Fe"/>
</dbReference>
<keyword evidence="7" id="KW-1185">Reference proteome</keyword>
<sequence>MVSQTKKFQYRLVQVLFKQGLKFVKFKEPYLLNGSGSLNKLPNKMREMDVRHPLIVASGTIYRSGALDKFLKLLTENNMKYTIYSSVKPNPTIDNIEECLSYYKENNCDAVVSIGGGSPMDCSKVVAALANGKNTSVRKLRGYMKVKGTLPKLFLCPTTAGSGSETTVAAVITDSKTHEKYAVSDPKFIPDVEVLDADLTLNLPQHTTASTGMDALTHAIEAYVGRSGTKYTDELSLKAIKMIFENLETAYNDGHNIKARENMLLASNYAGKAFTRAFVGYVHAIAHALGGLYNVPHGLANAIILPYVLQFYGESIYDKMATVAVYCGMGKDSEDKKSLYDKVIKKINDMNGNMNIPSTVKELKEEDFDEIIKRVLKEANPAYPVPKIMGYEECREILEKLKI</sequence>